<reference evidence="1 2" key="1">
    <citation type="submission" date="2015-11" db="EMBL/GenBank/DDBJ databases">
        <authorList>
            <person name="Zhang Y."/>
            <person name="Guo Z."/>
        </authorList>
    </citation>
    <scope>NUCLEOTIDE SEQUENCE [LARGE SCALE GENOMIC DNA]</scope>
    <source>
        <strain evidence="1 2">KCTC 12086</strain>
    </source>
</reference>
<evidence type="ECO:0000313" key="2">
    <source>
        <dbReference type="Proteomes" id="UP000061457"/>
    </source>
</evidence>
<dbReference type="PATRIC" id="fig|161398.10.peg.4338"/>
<organism evidence="1 2">
    <name type="scientific">Pseudoalteromonas phenolica</name>
    <dbReference type="NCBI Taxonomy" id="161398"/>
    <lineage>
        <taxon>Bacteria</taxon>
        <taxon>Pseudomonadati</taxon>
        <taxon>Pseudomonadota</taxon>
        <taxon>Gammaproteobacteria</taxon>
        <taxon>Alteromonadales</taxon>
        <taxon>Pseudoalteromonadaceae</taxon>
        <taxon>Pseudoalteromonas</taxon>
    </lineage>
</organism>
<gene>
    <name evidence="1" type="ORF">PP2015_4229</name>
</gene>
<accession>A0A0S2K8W8</accession>
<evidence type="ECO:0000313" key="1">
    <source>
        <dbReference type="EMBL" id="ALO44696.1"/>
    </source>
</evidence>
<dbReference type="EMBL" id="CP013188">
    <property type="protein sequence ID" value="ALO44696.1"/>
    <property type="molecule type" value="Genomic_DNA"/>
</dbReference>
<dbReference type="AlphaFoldDB" id="A0A0S2K8W8"/>
<proteinExistence type="predicted"/>
<name>A0A0S2K8W8_9GAMM</name>
<protein>
    <submittedName>
        <fullName evidence="1">Uncharacterized protein</fullName>
    </submittedName>
</protein>
<sequence length="56" mass="6532">MFNNLIGQTGYFYGNEGNTSYYKKFIIERGLIIFLTDKISWLQLITKLAIFMVSIC</sequence>
<keyword evidence="2" id="KW-1185">Reference proteome</keyword>
<dbReference type="Proteomes" id="UP000061457">
    <property type="component" value="Chromosome II"/>
</dbReference>
<dbReference type="KEGG" id="pphe:PP2015_4229"/>